<evidence type="ECO:0000256" key="7">
    <source>
        <dbReference type="ARBA" id="ARBA00022989"/>
    </source>
</evidence>
<accession>A0A919KI89</accession>
<evidence type="ECO:0000259" key="9">
    <source>
        <dbReference type="Pfam" id="PF11356"/>
    </source>
</evidence>
<evidence type="ECO:0000256" key="1">
    <source>
        <dbReference type="ARBA" id="ARBA00004533"/>
    </source>
</evidence>
<keyword evidence="6" id="KW-0653">Protein transport</keyword>
<dbReference type="EMBL" id="BNBA01000015">
    <property type="protein sequence ID" value="GHH54375.1"/>
    <property type="molecule type" value="Genomic_DNA"/>
</dbReference>
<evidence type="ECO:0000313" key="11">
    <source>
        <dbReference type="Proteomes" id="UP000623958"/>
    </source>
</evidence>
<dbReference type="Pfam" id="PF11356">
    <property type="entry name" value="T2SSC"/>
    <property type="match status" value="1"/>
</dbReference>
<dbReference type="GO" id="GO:0015031">
    <property type="term" value="P:protein transport"/>
    <property type="evidence" value="ECO:0007669"/>
    <property type="project" value="UniProtKB-KW"/>
</dbReference>
<keyword evidence="3" id="KW-1003">Cell membrane</keyword>
<dbReference type="InterPro" id="IPR024961">
    <property type="entry name" value="T2SS_GspC_N"/>
</dbReference>
<evidence type="ECO:0000256" key="8">
    <source>
        <dbReference type="ARBA" id="ARBA00023136"/>
    </source>
</evidence>
<reference evidence="10" key="2">
    <citation type="submission" date="2020-09" db="EMBL/GenBank/DDBJ databases">
        <authorList>
            <person name="Sun Q."/>
            <person name="Ohkuma M."/>
        </authorList>
    </citation>
    <scope>NUCLEOTIDE SEQUENCE</scope>
    <source>
        <strain evidence="10">JCM 13306</strain>
    </source>
</reference>
<comment type="subcellular location">
    <subcellularLocation>
        <location evidence="1">Cell inner membrane</location>
    </subcellularLocation>
</comment>
<name>A0A919KI89_9XANT</name>
<evidence type="ECO:0000256" key="6">
    <source>
        <dbReference type="ARBA" id="ARBA00022927"/>
    </source>
</evidence>
<protein>
    <recommendedName>
        <fullName evidence="9">Type II secretion system protein GspC N-terminal domain-containing protein</fullName>
    </recommendedName>
</protein>
<evidence type="ECO:0000256" key="5">
    <source>
        <dbReference type="ARBA" id="ARBA00022692"/>
    </source>
</evidence>
<keyword evidence="2" id="KW-0813">Transport</keyword>
<evidence type="ECO:0000256" key="4">
    <source>
        <dbReference type="ARBA" id="ARBA00022519"/>
    </source>
</evidence>
<feature type="domain" description="Type II secretion system protein GspC N-terminal" evidence="9">
    <location>
        <begin position="65"/>
        <end position="127"/>
    </location>
</feature>
<keyword evidence="11" id="KW-1185">Reference proteome</keyword>
<reference evidence="10" key="1">
    <citation type="journal article" date="2014" name="Int. J. Syst. Evol. Microbiol.">
        <title>Complete genome sequence of Corynebacterium casei LMG S-19264T (=DSM 44701T), isolated from a smear-ripened cheese.</title>
        <authorList>
            <consortium name="US DOE Joint Genome Institute (JGI-PGF)"/>
            <person name="Walter F."/>
            <person name="Albersmeier A."/>
            <person name="Kalinowski J."/>
            <person name="Ruckert C."/>
        </authorList>
    </citation>
    <scope>NUCLEOTIDE SEQUENCE</scope>
    <source>
        <strain evidence="10">JCM 13306</strain>
    </source>
</reference>
<evidence type="ECO:0000313" key="10">
    <source>
        <dbReference type="EMBL" id="GHH54375.1"/>
    </source>
</evidence>
<gene>
    <name evidence="10" type="ORF">GCM10009090_21040</name>
</gene>
<dbReference type="GO" id="GO:0005886">
    <property type="term" value="C:plasma membrane"/>
    <property type="evidence" value="ECO:0007669"/>
    <property type="project" value="UniProtKB-SubCell"/>
</dbReference>
<dbReference type="Proteomes" id="UP000623958">
    <property type="component" value="Unassembled WGS sequence"/>
</dbReference>
<keyword evidence="8" id="KW-0472">Membrane</keyword>
<evidence type="ECO:0000256" key="3">
    <source>
        <dbReference type="ARBA" id="ARBA00022475"/>
    </source>
</evidence>
<dbReference type="Gene3D" id="2.30.30.830">
    <property type="match status" value="1"/>
</dbReference>
<keyword evidence="5" id="KW-0812">Transmembrane</keyword>
<dbReference type="AlphaFoldDB" id="A0A919KI89"/>
<comment type="caution">
    <text evidence="10">The sequence shown here is derived from an EMBL/GenBank/DDBJ whole genome shotgun (WGS) entry which is preliminary data.</text>
</comment>
<organism evidence="10 11">
    <name type="scientific">Xanthomonas boreopolis</name>
    <dbReference type="NCBI Taxonomy" id="86183"/>
    <lineage>
        <taxon>Bacteria</taxon>
        <taxon>Pseudomonadati</taxon>
        <taxon>Pseudomonadota</taxon>
        <taxon>Gammaproteobacteria</taxon>
        <taxon>Lysobacterales</taxon>
        <taxon>Lysobacteraceae</taxon>
        <taxon>Xanthomonas</taxon>
    </lineage>
</organism>
<keyword evidence="4" id="KW-0997">Cell inner membrane</keyword>
<proteinExistence type="predicted"/>
<sequence length="149" mass="14991">MRFGQSALPSALLCLGVAGTVAGLAGWGWMLLRPFPAPAPAGPAGAVPGDVREAARAMAHWFEPAAATLDVRANGLVHGAGRDVAVLSVNGGAEQAYVVGESLGPSAKLQAIEADTVVIDHAGTLVRVAVPSLPALPEDAMQRAGTAPR</sequence>
<keyword evidence="7" id="KW-1133">Transmembrane helix</keyword>
<dbReference type="RefSeq" id="WP_434027799.1">
    <property type="nucleotide sequence ID" value="NZ_BNBA01000015.1"/>
</dbReference>
<evidence type="ECO:0000256" key="2">
    <source>
        <dbReference type="ARBA" id="ARBA00022448"/>
    </source>
</evidence>